<dbReference type="EMBL" id="LIAE01010252">
    <property type="protein sequence ID" value="PAV64643.1"/>
    <property type="molecule type" value="Genomic_DNA"/>
</dbReference>
<feature type="transmembrane region" description="Helical" evidence="15">
    <location>
        <begin position="2143"/>
        <end position="2165"/>
    </location>
</feature>
<dbReference type="PROSITE" id="PS50025">
    <property type="entry name" value="LAM_G_DOMAIN"/>
    <property type="match status" value="2"/>
</dbReference>
<dbReference type="OrthoDB" id="26203at2759"/>
<dbReference type="SUPFAM" id="SSF49899">
    <property type="entry name" value="Concanavalin A-like lectins/glucanases"/>
    <property type="match status" value="2"/>
</dbReference>
<dbReference type="InterPro" id="IPR036445">
    <property type="entry name" value="GPCR_2_extracell_dom_sf"/>
</dbReference>
<keyword evidence="11 14" id="KW-1015">Disulfide bond</keyword>
<evidence type="ECO:0000256" key="13">
    <source>
        <dbReference type="PROSITE-ProRule" id="PRU00043"/>
    </source>
</evidence>
<evidence type="ECO:0000259" key="17">
    <source>
        <dbReference type="PROSITE" id="PS50026"/>
    </source>
</evidence>
<dbReference type="FunFam" id="2.10.25.10:FF:000122">
    <property type="entry name" value="Protein crumbs homolog 2"/>
    <property type="match status" value="1"/>
</dbReference>
<dbReference type="SMART" id="SM00180">
    <property type="entry name" value="EGF_Lam"/>
    <property type="match status" value="3"/>
</dbReference>
<evidence type="ECO:0000256" key="10">
    <source>
        <dbReference type="ARBA" id="ARBA00023136"/>
    </source>
</evidence>
<evidence type="ECO:0000256" key="5">
    <source>
        <dbReference type="ARBA" id="ARBA00022729"/>
    </source>
</evidence>
<dbReference type="PANTHER" id="PTHR24025:SF23">
    <property type="entry name" value="NEURAL-CADHERIN"/>
    <property type="match status" value="1"/>
</dbReference>
<comment type="caution">
    <text evidence="20">The sequence shown here is derived from an EMBL/GenBank/DDBJ whole genome shotgun (WGS) entry which is preliminary data.</text>
</comment>
<evidence type="ECO:0000256" key="3">
    <source>
        <dbReference type="ARBA" id="ARBA00022536"/>
    </source>
</evidence>
<dbReference type="InterPro" id="IPR001791">
    <property type="entry name" value="Laminin_G"/>
</dbReference>
<feature type="domain" description="Cadherin" evidence="19">
    <location>
        <begin position="660"/>
        <end position="767"/>
    </location>
</feature>
<evidence type="ECO:0000259" key="18">
    <source>
        <dbReference type="PROSITE" id="PS50227"/>
    </source>
</evidence>
<dbReference type="GO" id="GO:0005911">
    <property type="term" value="C:cell-cell junction"/>
    <property type="evidence" value="ECO:0007669"/>
    <property type="project" value="TreeGrafter"/>
</dbReference>
<dbReference type="SUPFAM" id="SSF49313">
    <property type="entry name" value="Cadherin-like"/>
    <property type="match status" value="9"/>
</dbReference>
<dbReference type="InterPro" id="IPR020894">
    <property type="entry name" value="Cadherin_CS"/>
</dbReference>
<dbReference type="Pfam" id="PF00028">
    <property type="entry name" value="Cadherin"/>
    <property type="match status" value="8"/>
</dbReference>
<dbReference type="CDD" id="cd00110">
    <property type="entry name" value="LamG"/>
    <property type="match status" value="2"/>
</dbReference>
<dbReference type="PROSITE" id="PS50227">
    <property type="entry name" value="G_PROTEIN_RECEP_F2_3"/>
    <property type="match status" value="1"/>
</dbReference>
<dbReference type="PROSITE" id="PS50026">
    <property type="entry name" value="EGF_3"/>
    <property type="match status" value="2"/>
</dbReference>
<keyword evidence="10 15" id="KW-0472">Membrane</keyword>
<evidence type="ECO:0000256" key="4">
    <source>
        <dbReference type="ARBA" id="ARBA00022692"/>
    </source>
</evidence>
<dbReference type="SMART" id="SM00008">
    <property type="entry name" value="HormR"/>
    <property type="match status" value="1"/>
</dbReference>
<dbReference type="GO" id="GO:0007423">
    <property type="term" value="P:sensory organ development"/>
    <property type="evidence" value="ECO:0007669"/>
    <property type="project" value="UniProtKB-ARBA"/>
</dbReference>
<feature type="disulfide bond" evidence="14">
    <location>
        <begin position="1659"/>
        <end position="1676"/>
    </location>
</feature>
<dbReference type="InterPro" id="IPR050971">
    <property type="entry name" value="Cadherin-domain_protein"/>
</dbReference>
<dbReference type="InterPro" id="IPR002126">
    <property type="entry name" value="Cadherin-like_dom"/>
</dbReference>
<dbReference type="Gene3D" id="2.10.25.10">
    <property type="entry name" value="Laminin"/>
    <property type="match status" value="2"/>
</dbReference>
<feature type="transmembrane region" description="Helical" evidence="15">
    <location>
        <begin position="2243"/>
        <end position="2276"/>
    </location>
</feature>
<evidence type="ECO:0000256" key="15">
    <source>
        <dbReference type="SAM" id="Phobius"/>
    </source>
</evidence>
<dbReference type="InterPro" id="IPR001879">
    <property type="entry name" value="GPCR_2_extracellular_dom"/>
</dbReference>
<evidence type="ECO:0000256" key="14">
    <source>
        <dbReference type="PROSITE-ProRule" id="PRU00076"/>
    </source>
</evidence>
<feature type="domain" description="Laminin G" evidence="16">
    <location>
        <begin position="1212"/>
        <end position="1403"/>
    </location>
</feature>
<feature type="disulfide bond" evidence="14">
    <location>
        <begin position="1678"/>
        <end position="1687"/>
    </location>
</feature>
<dbReference type="InterPro" id="IPR056286">
    <property type="entry name" value="Cadherin_CELSR1-3_9th"/>
</dbReference>
<dbReference type="GO" id="GO:0004930">
    <property type="term" value="F:G protein-coupled receptor activity"/>
    <property type="evidence" value="ECO:0007669"/>
    <property type="project" value="InterPro"/>
</dbReference>
<dbReference type="GO" id="GO:0005886">
    <property type="term" value="C:plasma membrane"/>
    <property type="evidence" value="ECO:0007669"/>
    <property type="project" value="UniProtKB-SubCell"/>
</dbReference>
<dbReference type="SMART" id="SM00112">
    <property type="entry name" value="CA"/>
    <property type="match status" value="8"/>
</dbReference>
<dbReference type="InterPro" id="IPR002049">
    <property type="entry name" value="LE_dom"/>
</dbReference>
<dbReference type="InterPro" id="IPR013320">
    <property type="entry name" value="ConA-like_dom_sf"/>
</dbReference>
<feature type="domain" description="Cadherin" evidence="19">
    <location>
        <begin position="42"/>
        <end position="146"/>
    </location>
</feature>
<evidence type="ECO:0000259" key="16">
    <source>
        <dbReference type="PROSITE" id="PS50025"/>
    </source>
</evidence>
<dbReference type="InterPro" id="IPR015919">
    <property type="entry name" value="Cadherin-like_sf"/>
</dbReference>
<dbReference type="PROSITE" id="PS00022">
    <property type="entry name" value="EGF_1"/>
    <property type="match status" value="2"/>
</dbReference>
<dbReference type="Pfam" id="PF00008">
    <property type="entry name" value="EGF"/>
    <property type="match status" value="1"/>
</dbReference>
<comment type="caution">
    <text evidence="14">Lacks conserved residue(s) required for the propagation of feature annotation.</text>
</comment>
<dbReference type="PANTHER" id="PTHR24025">
    <property type="entry name" value="DESMOGLEIN FAMILY MEMBER"/>
    <property type="match status" value="1"/>
</dbReference>
<dbReference type="GO" id="GO:0001736">
    <property type="term" value="P:establishment of planar polarity"/>
    <property type="evidence" value="ECO:0007669"/>
    <property type="project" value="UniProtKB-ARBA"/>
</dbReference>
<keyword evidence="4 15" id="KW-0812">Transmembrane</keyword>
<protein>
    <submittedName>
        <fullName evidence="20">Uncharacterized protein</fullName>
    </submittedName>
</protein>
<feature type="domain" description="Laminin G" evidence="16">
    <location>
        <begin position="1455"/>
        <end position="1611"/>
    </location>
</feature>
<dbReference type="CDD" id="cd11304">
    <property type="entry name" value="Cadherin_repeat"/>
    <property type="match status" value="8"/>
</dbReference>
<dbReference type="SUPFAM" id="SSF111418">
    <property type="entry name" value="Hormone receptor domain"/>
    <property type="match status" value="1"/>
</dbReference>
<feature type="domain" description="EGF-like" evidence="17">
    <location>
        <begin position="1126"/>
        <end position="1162"/>
    </location>
</feature>
<dbReference type="Proteomes" id="UP000218231">
    <property type="component" value="Unassembled WGS sequence"/>
</dbReference>
<feature type="transmembrane region" description="Helical" evidence="15">
    <location>
        <begin position="2210"/>
        <end position="2231"/>
    </location>
</feature>
<evidence type="ECO:0000256" key="11">
    <source>
        <dbReference type="ARBA" id="ARBA00023157"/>
    </source>
</evidence>
<keyword evidence="21" id="KW-1185">Reference proteome</keyword>
<dbReference type="Gene3D" id="2.60.120.200">
    <property type="match status" value="2"/>
</dbReference>
<proteinExistence type="predicted"/>
<dbReference type="Gene3D" id="2.60.40.60">
    <property type="entry name" value="Cadherins"/>
    <property type="match status" value="9"/>
</dbReference>
<keyword evidence="7 13" id="KW-0106">Calcium</keyword>
<feature type="domain" description="Cadherin" evidence="19">
    <location>
        <begin position="559"/>
        <end position="659"/>
    </location>
</feature>
<keyword evidence="12" id="KW-0325">Glycoprotein</keyword>
<dbReference type="PROSITE" id="PS01186">
    <property type="entry name" value="EGF_2"/>
    <property type="match status" value="1"/>
</dbReference>
<dbReference type="CDD" id="cd00055">
    <property type="entry name" value="EGF_Lam"/>
    <property type="match status" value="1"/>
</dbReference>
<evidence type="ECO:0000256" key="12">
    <source>
        <dbReference type="ARBA" id="ARBA00023180"/>
    </source>
</evidence>
<dbReference type="FunFam" id="2.60.40.60:FF:000104">
    <property type="entry name" value="cadherin-23 isoform X1"/>
    <property type="match status" value="1"/>
</dbReference>
<feature type="transmembrane region" description="Helical" evidence="15">
    <location>
        <begin position="2177"/>
        <end position="2198"/>
    </location>
</feature>
<dbReference type="GO" id="GO:0007411">
    <property type="term" value="P:axon guidance"/>
    <property type="evidence" value="ECO:0007669"/>
    <property type="project" value="UniProtKB-ARBA"/>
</dbReference>
<dbReference type="SMART" id="SM00181">
    <property type="entry name" value="EGF"/>
    <property type="match status" value="5"/>
</dbReference>
<reference evidence="20 21" key="1">
    <citation type="journal article" date="2017" name="Curr. Biol.">
        <title>Genome architecture and evolution of a unichromosomal asexual nematode.</title>
        <authorList>
            <person name="Fradin H."/>
            <person name="Zegar C."/>
            <person name="Gutwein M."/>
            <person name="Lucas J."/>
            <person name="Kovtun M."/>
            <person name="Corcoran D."/>
            <person name="Baugh L.R."/>
            <person name="Kiontke K."/>
            <person name="Gunsalus K."/>
            <person name="Fitch D.H."/>
            <person name="Piano F."/>
        </authorList>
    </citation>
    <scope>NUCLEOTIDE SEQUENCE [LARGE SCALE GENOMIC DNA]</scope>
    <source>
        <strain evidence="20">PF1309</strain>
    </source>
</reference>
<feature type="domain" description="Cadherin" evidence="19">
    <location>
        <begin position="457"/>
        <end position="558"/>
    </location>
</feature>
<feature type="domain" description="Cadherin" evidence="19">
    <location>
        <begin position="147"/>
        <end position="251"/>
    </location>
</feature>
<dbReference type="PROSITE" id="PS50268">
    <property type="entry name" value="CADHERIN_2"/>
    <property type="match status" value="8"/>
</dbReference>
<feature type="transmembrane region" description="Helical" evidence="15">
    <location>
        <begin position="2113"/>
        <end position="2131"/>
    </location>
</feature>
<organism evidence="20 21">
    <name type="scientific">Diploscapter pachys</name>
    <dbReference type="NCBI Taxonomy" id="2018661"/>
    <lineage>
        <taxon>Eukaryota</taxon>
        <taxon>Metazoa</taxon>
        <taxon>Ecdysozoa</taxon>
        <taxon>Nematoda</taxon>
        <taxon>Chromadorea</taxon>
        <taxon>Rhabditida</taxon>
        <taxon>Rhabditina</taxon>
        <taxon>Rhabditomorpha</taxon>
        <taxon>Rhabditoidea</taxon>
        <taxon>Rhabditidae</taxon>
        <taxon>Diploscapter</taxon>
    </lineage>
</organism>
<feature type="domain" description="EGF-like" evidence="17">
    <location>
        <begin position="1650"/>
        <end position="1688"/>
    </location>
</feature>
<keyword evidence="8" id="KW-0130">Cell adhesion</keyword>
<dbReference type="FunFam" id="2.60.40.60:FF:000029">
    <property type="entry name" value="Cadherin EGF LAG seven-pass G-type receptor 3"/>
    <property type="match status" value="1"/>
</dbReference>
<dbReference type="InterPro" id="IPR000742">
    <property type="entry name" value="EGF"/>
</dbReference>
<dbReference type="FunFam" id="2.60.40.60:FF:000058">
    <property type="entry name" value="FAT atypical cadherin 3"/>
    <property type="match status" value="1"/>
</dbReference>
<dbReference type="GO" id="GO:0007156">
    <property type="term" value="P:homophilic cell adhesion via plasma membrane adhesion molecules"/>
    <property type="evidence" value="ECO:0007669"/>
    <property type="project" value="InterPro"/>
</dbReference>
<feature type="domain" description="Cadherin" evidence="19">
    <location>
        <begin position="355"/>
        <end position="456"/>
    </location>
</feature>
<dbReference type="SMART" id="SM00282">
    <property type="entry name" value="LamG"/>
    <property type="match status" value="2"/>
</dbReference>
<dbReference type="InterPro" id="IPR001881">
    <property type="entry name" value="EGF-like_Ca-bd_dom"/>
</dbReference>
<evidence type="ECO:0000256" key="2">
    <source>
        <dbReference type="ARBA" id="ARBA00004651"/>
    </source>
</evidence>
<evidence type="ECO:0000313" key="20">
    <source>
        <dbReference type="EMBL" id="PAV64643.1"/>
    </source>
</evidence>
<dbReference type="GO" id="GO:0051239">
    <property type="term" value="P:regulation of multicellular organismal process"/>
    <property type="evidence" value="ECO:0007669"/>
    <property type="project" value="UniProtKB-ARBA"/>
</dbReference>
<dbReference type="GO" id="GO:0005509">
    <property type="term" value="F:calcium ion binding"/>
    <property type="evidence" value="ECO:0007669"/>
    <property type="project" value="UniProtKB-UniRule"/>
</dbReference>
<name>A0A2A2JSJ7_9BILA</name>
<dbReference type="Pfam" id="PF23592">
    <property type="entry name" value="Cadherin_CELSR2_9th"/>
    <property type="match status" value="1"/>
</dbReference>
<gene>
    <name evidence="20" type="ORF">WR25_01716</name>
</gene>
<keyword evidence="9 15" id="KW-1133">Transmembrane helix</keyword>
<dbReference type="SMART" id="SM00179">
    <property type="entry name" value="EGF_CA"/>
    <property type="match status" value="2"/>
</dbReference>
<evidence type="ECO:0000256" key="6">
    <source>
        <dbReference type="ARBA" id="ARBA00022737"/>
    </source>
</evidence>
<dbReference type="Pfam" id="PF02210">
    <property type="entry name" value="Laminin_G_2"/>
    <property type="match status" value="1"/>
</dbReference>
<evidence type="ECO:0000256" key="7">
    <source>
        <dbReference type="ARBA" id="ARBA00022837"/>
    </source>
</evidence>
<accession>A0A2A2JSJ7</accession>
<dbReference type="FunFam" id="2.60.40.60:FF:000080">
    <property type="entry name" value="FAT atypical cadherin 1"/>
    <property type="match status" value="1"/>
</dbReference>
<comment type="subcellular location">
    <subcellularLocation>
        <location evidence="2">Cell membrane</location>
        <topology evidence="2">Multi-pass membrane protein</topology>
    </subcellularLocation>
    <subcellularLocation>
        <location evidence="1">Membrane</location>
        <topology evidence="1">Single-pass membrane protein</topology>
    </subcellularLocation>
</comment>
<evidence type="ECO:0000259" key="19">
    <source>
        <dbReference type="PROSITE" id="PS50268"/>
    </source>
</evidence>
<dbReference type="FunFam" id="2.60.40.60:FF:000020">
    <property type="entry name" value="Dachsous cadherin-related 1b"/>
    <property type="match status" value="3"/>
</dbReference>
<keyword evidence="3 14" id="KW-0245">EGF-like domain</keyword>
<keyword evidence="6" id="KW-0677">Repeat</keyword>
<feature type="domain" description="G-protein coupled receptors family 2 profile 1" evidence="18">
    <location>
        <begin position="1772"/>
        <end position="1850"/>
    </location>
</feature>
<sequence>MEWRHSLLFIGHPTYSKQQQKGRRVKRFLRRRNPLSSVIHFQQENYLREMPEDSPVDSPIVTVKATHASGAALYYSMMAPQDSRSQNVFSLDTMSGEIRLAKSLDREVLDKHVLKVTAYERTDPTVSGSTTVTVEVRDVQDNSPIFERNSYFADIREDAPIGTTVLSVFARDMDAGSNGEIEYLLGEGDGKELLVINSKSGVVQTNAPLDRETLPMIRLDVIARDHGEPRRESSALIEISILDVNDNAPVFEHDSYNVTIAEDVQTPLLIATVQATDKDADTNGKVHYSLVASQTLPITIDYSTGEVTLRNKLDASHSPLTVIVRAKDGAQPALSSTVPLNIHIVDINDHKPTFIAAQKVIFLEESVSVGEEVGRVYAIDEDSGDNGRIRYSMDGHGDFEIDEQSGVIRTVKTLDRERTARYELTVLAQDGGSPPLNSTATIEVIVKDANDNAPEFEQAEYNISISENAPRGSQIIKLKAIDRDENQKIVYRIEGDEEGKGRVAIIDMGDEGAILSLSAPLHNDHFIVVNVLATDQGGLQGRCTVNIIVEDVNSPPYFLPHPYTVKIPEHSPIGFPVILLKAEDSDRGANAELHYSLDSSCFSISNSTGQISVACDIDRETKASFALSVKVSDSAPTPLTTTTQIEVIIDDTNDNAPVFSSANYETSISEDIPVGTSFIKISAVDADIGQNGIVDYFINETSSGAGSDLFRLDRTSGTLRVNAPLDREATPIVHLNVYASDRGVPPLSSSSLVTIRLSDVNDNPPRFEQSAYDLYIAENSPIGSTVGTVVANDPDEADNANIEFRIVGGTDARLFDIEASDTNRGVVRILTRSVFDYEAKTNKFQLEIQASSGELSSTATLRIHVSDANDNQPILKDFTLLINTYEEGPYQREIGAIPAFDPDQNATLEYYLEENDLIEADKYSGRLRLKRQWKRAIEMNLKACVSDGPNTACSTCQLIHTPISTAWLRQSVTLSLRGISIDSFWDRAIFNRFRESLSTLSTWSQQYIRVISASAVDDNVHVSFAVAPSDTPIRAWNVEERLKAESKRIERMALIKMNVVKEESCAKEPCTHFHKCREALKYVNQMQFHQTDNFLARTLRTVNTFVCECPNGFTTSSRSADSCDIRMDLCFDQPCQHNGTCISLENSFRCVCQPPWTGDRCETSHALTCLPGYCSGSSNCALVEKSSDNSAMRCENCGYSREDSDERCRLRAVHFDGSGIININRDPSRIEWTIKFSIATISQNGVLMFSGNKKSDFVEVSLKNRIIEVEFSLGGKSKSIKMKNVQENQMNDGKWHNVKLELYDKKLTVSLDDCDTQASLFVANSHCATQIRAELPAKCLDPTVPCFRFLDTNNGVFFGGRPSGVKHVEEGYEGCISNVTIDGEIIDLSTENVDRNTGVQDGCRPMQNYCRGGMSKCPRGRKCHSKWNGHICHCAHSTHDDKKECAAESLSPSSRPLSLMDEESFISLRLPPVTSLPFHFSAEFRTSRDDIQLFVIEFEQRNVFYKLEISNGLLKPSLPSHSSFIDSPLVPLGHWFKIDVYFSSSQVVTTFDGVYKLIQPVDLPDVSVETIYSGVAPSTGHPSRFEGCIRGIALNNEPLTVKEKSKVRTGCIVTNRCSLEGVCPRESRCHSMWDQHKCVCHSGYISDSCVSACSVKGICGPDGTCIRSNNTRGYECICANGLRGVNCERAAPEQICPLGYWGTFPDCRMCGCDAERGYEQQCEQSTGECKCRKGHFPTPFGCVACECGYGTTSMECSKEGQCECKGEATGRRCDRCRHGNEVLDPKSLKCFRVKDRCASEIDYGIQWPTTLKGSIARQSCPNGEIGLATRLCADTGKWGEVNSWNCTRHEYSIMVSKFDVLDSFELLDMLKNATKKDVYIRGKNQQIAAVALMKIIEKENVLKCHDKGHVKDSSFSPSLLECASKILQSESPSEYLRLARRVADFGRSLFECHQKLGFLNPFQITQNDFMFTIDRLDYSHILPKFNNLLDTRPASLPFIRIFLSPDSPSSFCFFSILARPRCTRCSSSLVAVHANLTSPIRVEFPLTEENDWKYPECAKLQGSDDSSWTAKDANLIGLNLTHAVCEFSRSGIFTLLTAAHKGLYLRFSHSSSLAAPILTGISLLLCLFSLSRTFTRRGIKTHLIRVGFILFFSLNVVSLFFVHRVSVSQVFCPVRNALLSFTTSSPFGWLLLYSLHIYRMLSDGSTRTSSTVCLLLGLVLPCLFSCFVFIFTSSCTMAPSGWLFWFILLPIGLFLLVGTSFPFIFMIISICIWGATLPIILHTEIRKILHTLKLS</sequence>
<feature type="domain" description="Cadherin" evidence="19">
    <location>
        <begin position="252"/>
        <end position="354"/>
    </location>
</feature>
<dbReference type="PROSITE" id="PS00232">
    <property type="entry name" value="CADHERIN_1"/>
    <property type="match status" value="4"/>
</dbReference>
<feature type="disulfide bond" evidence="14">
    <location>
        <begin position="1152"/>
        <end position="1161"/>
    </location>
</feature>
<dbReference type="Gene3D" id="4.10.1240.10">
    <property type="entry name" value="GPCR, family 2, extracellular hormone receptor domain"/>
    <property type="match status" value="1"/>
</dbReference>
<evidence type="ECO:0000256" key="9">
    <source>
        <dbReference type="ARBA" id="ARBA00022989"/>
    </source>
</evidence>
<dbReference type="CDD" id="cd00054">
    <property type="entry name" value="EGF_CA"/>
    <property type="match status" value="3"/>
</dbReference>
<evidence type="ECO:0000256" key="8">
    <source>
        <dbReference type="ARBA" id="ARBA00022889"/>
    </source>
</evidence>
<keyword evidence="5" id="KW-0732">Signal</keyword>
<dbReference type="STRING" id="2018661.A0A2A2JSJ7"/>
<feature type="domain" description="Cadherin" evidence="19">
    <location>
        <begin position="768"/>
        <end position="875"/>
    </location>
</feature>
<evidence type="ECO:0000313" key="21">
    <source>
        <dbReference type="Proteomes" id="UP000218231"/>
    </source>
</evidence>
<dbReference type="GO" id="GO:0050793">
    <property type="term" value="P:regulation of developmental process"/>
    <property type="evidence" value="ECO:0007669"/>
    <property type="project" value="UniProtKB-ARBA"/>
</dbReference>
<dbReference type="PRINTS" id="PR00205">
    <property type="entry name" value="CADHERIN"/>
</dbReference>
<evidence type="ECO:0000256" key="1">
    <source>
        <dbReference type="ARBA" id="ARBA00004167"/>
    </source>
</evidence>